<dbReference type="InterPro" id="IPR018584">
    <property type="entry name" value="GT87"/>
</dbReference>
<sequence length="457" mass="50011">MRSSPSSSYPVMFVNRLVNLGGPGRLFCRANLPAVLIDAPQSPTPARTPAVSEVFRVAVPLLYTVMAFILLRSAIVFPQMNSGTDFIPIWTAANNYVSGEPVFNSDYTVDMPHYLYTPAGTVLIAPVAVFGSQEVARAVMAALGALCIIAAIAVAAHMVRPRWFHIVFPLAVSFFFITPEPVRTTLALTNINGFMLLLQVLFIWFSLRLRALKVGWRNHFTRPEAWVAGALAGVALSIKPQFAVLFIVSLAYWQVAVVVIAALVAAALFAFGWFTIAEPELFFTNLVPYLSEPRPRFNGSVSGLGIILEWPNAVVTVLTLFVIVASLGAVALMWQWKETDPVLFTFVATGVCFAGGFMASGLLQNYYSIWLIPLVLTIAGRQSPVRWPVTTLILLFMYANWTWPETDNVTLGVTLAYIPSFMFIALPVAVAAWALANRPAEEQQVEAPASRTVAGDF</sequence>
<feature type="transmembrane region" description="Helical" evidence="8">
    <location>
        <begin position="113"/>
        <end position="131"/>
    </location>
</feature>
<evidence type="ECO:0000256" key="6">
    <source>
        <dbReference type="ARBA" id="ARBA00023136"/>
    </source>
</evidence>
<comment type="subcellular location">
    <subcellularLocation>
        <location evidence="1">Cell membrane</location>
        <topology evidence="1">Multi-pass membrane protein</topology>
    </subcellularLocation>
</comment>
<evidence type="ECO:0000256" key="2">
    <source>
        <dbReference type="ARBA" id="ARBA00022475"/>
    </source>
</evidence>
<keyword evidence="5 8" id="KW-1133">Transmembrane helix</keyword>
<name>A0A2N6T3A0_9CORY</name>
<comment type="similarity">
    <text evidence="7">Belongs to the glycosyltransferase 87 family.</text>
</comment>
<dbReference type="Pfam" id="PF09594">
    <property type="entry name" value="GT87"/>
    <property type="match status" value="1"/>
</dbReference>
<evidence type="ECO:0000256" key="1">
    <source>
        <dbReference type="ARBA" id="ARBA00004651"/>
    </source>
</evidence>
<keyword evidence="2" id="KW-1003">Cell membrane</keyword>
<dbReference type="GO" id="GO:0005886">
    <property type="term" value="C:plasma membrane"/>
    <property type="evidence" value="ECO:0007669"/>
    <property type="project" value="UniProtKB-SubCell"/>
</dbReference>
<comment type="caution">
    <text evidence="9">The sequence shown here is derived from an EMBL/GenBank/DDBJ whole genome shotgun (WGS) entry which is preliminary data.</text>
</comment>
<keyword evidence="3" id="KW-0808">Transferase</keyword>
<dbReference type="AlphaFoldDB" id="A0A2N6T3A0"/>
<feature type="transmembrane region" description="Helical" evidence="8">
    <location>
        <begin position="138"/>
        <end position="156"/>
    </location>
</feature>
<organism evidence="9 10">
    <name type="scientific">Corynebacterium tuscaniense</name>
    <dbReference type="NCBI Taxonomy" id="302449"/>
    <lineage>
        <taxon>Bacteria</taxon>
        <taxon>Bacillati</taxon>
        <taxon>Actinomycetota</taxon>
        <taxon>Actinomycetes</taxon>
        <taxon>Mycobacteriales</taxon>
        <taxon>Corynebacteriaceae</taxon>
        <taxon>Corynebacterium</taxon>
    </lineage>
</organism>
<evidence type="ECO:0000313" key="10">
    <source>
        <dbReference type="Proteomes" id="UP000235836"/>
    </source>
</evidence>
<feature type="transmembrane region" description="Helical" evidence="8">
    <location>
        <begin position="185"/>
        <end position="205"/>
    </location>
</feature>
<feature type="transmembrane region" description="Helical" evidence="8">
    <location>
        <begin position="313"/>
        <end position="334"/>
    </location>
</feature>
<accession>A0A2N6T3A0</accession>
<keyword evidence="4 8" id="KW-0812">Transmembrane</keyword>
<evidence type="ECO:0000256" key="8">
    <source>
        <dbReference type="SAM" id="Phobius"/>
    </source>
</evidence>
<feature type="transmembrane region" description="Helical" evidence="8">
    <location>
        <begin position="341"/>
        <end position="359"/>
    </location>
</feature>
<evidence type="ECO:0000256" key="3">
    <source>
        <dbReference type="ARBA" id="ARBA00022679"/>
    </source>
</evidence>
<dbReference type="EMBL" id="PNHG01000017">
    <property type="protein sequence ID" value="PMC63764.1"/>
    <property type="molecule type" value="Genomic_DNA"/>
</dbReference>
<feature type="transmembrane region" description="Helical" evidence="8">
    <location>
        <begin position="57"/>
        <end position="77"/>
    </location>
</feature>
<evidence type="ECO:0000256" key="4">
    <source>
        <dbReference type="ARBA" id="ARBA00022692"/>
    </source>
</evidence>
<feature type="transmembrane region" description="Helical" evidence="8">
    <location>
        <begin position="255"/>
        <end position="276"/>
    </location>
</feature>
<feature type="transmembrane region" description="Helical" evidence="8">
    <location>
        <begin position="415"/>
        <end position="436"/>
    </location>
</feature>
<gene>
    <name evidence="9" type="ORF">CJ203_09535</name>
</gene>
<dbReference type="Proteomes" id="UP000235836">
    <property type="component" value="Unassembled WGS sequence"/>
</dbReference>
<protein>
    <submittedName>
        <fullName evidence="9">DUF2029 domain-containing protein</fullName>
    </submittedName>
</protein>
<evidence type="ECO:0000313" key="9">
    <source>
        <dbReference type="EMBL" id="PMC63764.1"/>
    </source>
</evidence>
<feature type="transmembrane region" description="Helical" evidence="8">
    <location>
        <begin position="225"/>
        <end position="248"/>
    </location>
</feature>
<evidence type="ECO:0000256" key="7">
    <source>
        <dbReference type="ARBA" id="ARBA00024033"/>
    </source>
</evidence>
<evidence type="ECO:0000256" key="5">
    <source>
        <dbReference type="ARBA" id="ARBA00022989"/>
    </source>
</evidence>
<keyword evidence="6 8" id="KW-0472">Membrane</keyword>
<proteinExistence type="inferred from homology"/>
<feature type="transmembrane region" description="Helical" evidence="8">
    <location>
        <begin position="387"/>
        <end position="403"/>
    </location>
</feature>
<dbReference type="GO" id="GO:0016758">
    <property type="term" value="F:hexosyltransferase activity"/>
    <property type="evidence" value="ECO:0007669"/>
    <property type="project" value="InterPro"/>
</dbReference>
<reference evidence="9 10" key="1">
    <citation type="submission" date="2017-09" db="EMBL/GenBank/DDBJ databases">
        <title>Bacterial strain isolated from the female urinary microbiota.</title>
        <authorList>
            <person name="Thomas-White K."/>
            <person name="Kumar N."/>
            <person name="Forster S."/>
            <person name="Putonti C."/>
            <person name="Lawley T."/>
            <person name="Wolfe A.J."/>
        </authorList>
    </citation>
    <scope>NUCLEOTIDE SEQUENCE [LARGE SCALE GENOMIC DNA]</scope>
    <source>
        <strain evidence="9 10">UMB0792</strain>
    </source>
</reference>
<keyword evidence="10" id="KW-1185">Reference proteome</keyword>